<organism evidence="4 5">
    <name type="scientific">Catagonus wagneri</name>
    <name type="common">Chacoan peccary</name>
    <dbReference type="NCBI Taxonomy" id="51154"/>
    <lineage>
        <taxon>Eukaryota</taxon>
        <taxon>Metazoa</taxon>
        <taxon>Chordata</taxon>
        <taxon>Craniata</taxon>
        <taxon>Vertebrata</taxon>
        <taxon>Euteleostomi</taxon>
        <taxon>Mammalia</taxon>
        <taxon>Eutheria</taxon>
        <taxon>Laurasiatheria</taxon>
        <taxon>Artiodactyla</taxon>
        <taxon>Suina</taxon>
        <taxon>Tayassuidae</taxon>
        <taxon>Catagonus</taxon>
    </lineage>
</organism>
<proteinExistence type="predicted"/>
<feature type="region of interest" description="Disordered" evidence="3">
    <location>
        <begin position="1034"/>
        <end position="1063"/>
    </location>
</feature>
<evidence type="ECO:0000313" key="5">
    <source>
        <dbReference type="Proteomes" id="UP000694540"/>
    </source>
</evidence>
<feature type="repeat" description="WD" evidence="2">
    <location>
        <begin position="862"/>
        <end position="893"/>
    </location>
</feature>
<feature type="compositionally biased region" description="Basic residues" evidence="3">
    <location>
        <begin position="1043"/>
        <end position="1062"/>
    </location>
</feature>
<dbReference type="Proteomes" id="UP000694540">
    <property type="component" value="Unplaced"/>
</dbReference>
<name>A0A8C3WUK9_9CETA</name>
<reference evidence="4" key="1">
    <citation type="submission" date="2025-08" db="UniProtKB">
        <authorList>
            <consortium name="Ensembl"/>
        </authorList>
    </citation>
    <scope>IDENTIFICATION</scope>
</reference>
<keyword evidence="2" id="KW-0853">WD repeat</keyword>
<evidence type="ECO:0000313" key="4">
    <source>
        <dbReference type="Ensembl" id="ENSCWAP00000019589.1"/>
    </source>
</evidence>
<sequence>MDFREEKRYNLALQISSFRTALRGFEKLVEQIAAQKRDERAGLFIQKEDVIDYDKFYATVQVLFGPEVKSQDVKCFYRKLCNNPDASIDWCEIFGYFSSEEGFLTSQMDEENLVFLISRKQRVVISGSRRQDVIRCVIKVPQLDLLITASQKGQITVFNSQDTSWITACDYLSQLKRIVATTERTVIVWDYKAQGSSQENYFVIKPMDHCLICMCVASLPDQLCRDEILLGDDGGFVNKFTVNSDDFGLKQAKSKHKSQNQVLDSKNFKSVKRKLHNDWVMKIRYISALNCFGSCSSDSVHSLVLESLKRLEDNLPVREFSIPRGANAFCYCVKANVIVTGGDDKVLRLWHPNISTKPVGKLVGHMFSVTEVVTNEKDQHVISLSSAKVFRVWDMQTLSLLQVFHDSQGGPGDTQIYSMALDSNHGVLVTGSSVLNLYPLTRMIQDTKQVPHTHEREINAMLYNKYFRQVLTICSESIIKVWELETGLQIYQILDPHGFNVELTSAAVDESGFLFATGAHNGTVKVWDFGSGQEMKLLPEGKDWKEDEHWLRHLIFLKAREKHQYFLLALERSGKIKMIQGKEDDIYLAVIWELPDVAPVLANGSRLVHLRPSAKDRGSALPFPDVELRAEKKLSQHVGNLAANTEVNCIDLLQVEGYNLIAAGTLNGVIILWNFVTSTVKEVYRPEDCVTADPDLDPKRYRINDILFLFRNPECARRSSQDSVCSSSQGESSKGPQSSKGSKQSIHDSEVKGEQTDVTAGKQQPGDKKHLGSTNLADPQPPVLVTAHEDGHLRLWTVEGRLLEDMLPFTKHTATSLMSLCTDSCSRTLLTGNAEGHVILCSVSSFLGPPHDETKFKQLLSWRAHSLEIVQIIYIEDKQVVLTASIDGSVRLWHALRGHYCGYFGQRRTFEITQTSDFILPCDVTEYPIEIKEESKFTEKKQKYEYPLVFDRQRWKKMSSVSLLFKRTPPKAFEVEHDFKFFKSLSSPKIRRHALEGFMTENREAGIVFGSLPIYRVPSPTSLRLLPLIGSEAQKDSSDGFPGRKKGGHVQHEKAQRRKSLKRNLVPQISLASSFFPAIPK</sequence>
<dbReference type="InterPro" id="IPR036322">
    <property type="entry name" value="WD40_repeat_dom_sf"/>
</dbReference>
<feature type="compositionally biased region" description="Low complexity" evidence="3">
    <location>
        <begin position="721"/>
        <end position="744"/>
    </location>
</feature>
<evidence type="ECO:0000256" key="3">
    <source>
        <dbReference type="SAM" id="MobiDB-lite"/>
    </source>
</evidence>
<dbReference type="SUPFAM" id="SSF50978">
    <property type="entry name" value="WD40 repeat-like"/>
    <property type="match status" value="2"/>
</dbReference>
<feature type="repeat" description="WD" evidence="2">
    <location>
        <begin position="496"/>
        <end position="537"/>
    </location>
</feature>
<dbReference type="Gene3D" id="2.130.10.10">
    <property type="entry name" value="YVTN repeat-like/Quinoprotein amine dehydrogenase"/>
    <property type="match status" value="3"/>
</dbReference>
<dbReference type="SMART" id="SM00320">
    <property type="entry name" value="WD40"/>
    <property type="match status" value="10"/>
</dbReference>
<dbReference type="Ensembl" id="ENSCWAT00000021260.1">
    <property type="protein sequence ID" value="ENSCWAP00000019589.1"/>
    <property type="gene ID" value="ENSCWAG00000014739.1"/>
</dbReference>
<dbReference type="InterPro" id="IPR001680">
    <property type="entry name" value="WD40_rpt"/>
</dbReference>
<accession>A0A8C3WUK9</accession>
<dbReference type="PANTHER" id="PTHR44324:SF2">
    <property type="entry name" value="WD REPEAT-CONTAINING PROTEIN 64"/>
    <property type="match status" value="1"/>
</dbReference>
<dbReference type="Pfam" id="PF00400">
    <property type="entry name" value="WD40"/>
    <property type="match status" value="2"/>
</dbReference>
<keyword evidence="1" id="KW-0677">Repeat</keyword>
<gene>
    <name evidence="4" type="primary">WDR64</name>
</gene>
<dbReference type="InterPro" id="IPR051242">
    <property type="entry name" value="WD-EF-hand_domain"/>
</dbReference>
<dbReference type="PROSITE" id="PS50294">
    <property type="entry name" value="WD_REPEATS_REGION"/>
    <property type="match status" value="1"/>
</dbReference>
<dbReference type="AlphaFoldDB" id="A0A8C3WUK9"/>
<dbReference type="GeneTree" id="ENSGT00940000160037"/>
<evidence type="ECO:0000256" key="1">
    <source>
        <dbReference type="ARBA" id="ARBA00022737"/>
    </source>
</evidence>
<feature type="repeat" description="WD" evidence="2">
    <location>
        <begin position="362"/>
        <end position="403"/>
    </location>
</feature>
<feature type="compositionally biased region" description="Basic and acidic residues" evidence="3">
    <location>
        <begin position="745"/>
        <end position="755"/>
    </location>
</feature>
<dbReference type="PROSITE" id="PS50082">
    <property type="entry name" value="WD_REPEATS_2"/>
    <property type="match status" value="3"/>
</dbReference>
<keyword evidence="5" id="KW-1185">Reference proteome</keyword>
<dbReference type="PANTHER" id="PTHR44324">
    <property type="entry name" value="WD40 REPEAT DOMAIN 95"/>
    <property type="match status" value="1"/>
</dbReference>
<protein>
    <submittedName>
        <fullName evidence="4">WD repeat domain 64</fullName>
    </submittedName>
</protein>
<evidence type="ECO:0000256" key="2">
    <source>
        <dbReference type="PROSITE-ProRule" id="PRU00221"/>
    </source>
</evidence>
<feature type="region of interest" description="Disordered" evidence="3">
    <location>
        <begin position="720"/>
        <end position="783"/>
    </location>
</feature>
<reference evidence="4" key="2">
    <citation type="submission" date="2025-09" db="UniProtKB">
        <authorList>
            <consortium name="Ensembl"/>
        </authorList>
    </citation>
    <scope>IDENTIFICATION</scope>
</reference>
<dbReference type="InterPro" id="IPR015943">
    <property type="entry name" value="WD40/YVTN_repeat-like_dom_sf"/>
</dbReference>